<comment type="caution">
    <text evidence="2">The sequence shown here is derived from an EMBL/GenBank/DDBJ whole genome shotgun (WGS) entry which is preliminary data.</text>
</comment>
<proteinExistence type="predicted"/>
<keyword evidence="1" id="KW-0812">Transmembrane</keyword>
<keyword evidence="3" id="KW-1185">Reference proteome</keyword>
<feature type="transmembrane region" description="Helical" evidence="1">
    <location>
        <begin position="20"/>
        <end position="40"/>
    </location>
</feature>
<accession>A0ABT9QQ05</accession>
<name>A0ABT9QQ05_9ACTN</name>
<dbReference type="RefSeq" id="WP_307566364.1">
    <property type="nucleotide sequence ID" value="NZ_JAUSQU010000001.1"/>
</dbReference>
<dbReference type="Proteomes" id="UP001225356">
    <property type="component" value="Unassembled WGS sequence"/>
</dbReference>
<evidence type="ECO:0000313" key="2">
    <source>
        <dbReference type="EMBL" id="MDP9848847.1"/>
    </source>
</evidence>
<evidence type="ECO:0000256" key="1">
    <source>
        <dbReference type="SAM" id="Phobius"/>
    </source>
</evidence>
<dbReference type="EMBL" id="JAUSQU010000001">
    <property type="protein sequence ID" value="MDP9848847.1"/>
    <property type="molecule type" value="Genomic_DNA"/>
</dbReference>
<protein>
    <submittedName>
        <fullName evidence="2">Uncharacterized protein</fullName>
    </submittedName>
</protein>
<reference evidence="2 3" key="1">
    <citation type="submission" date="2023-07" db="EMBL/GenBank/DDBJ databases">
        <title>Sequencing the genomes of 1000 actinobacteria strains.</title>
        <authorList>
            <person name="Klenk H.-P."/>
        </authorList>
    </citation>
    <scope>NUCLEOTIDE SEQUENCE [LARGE SCALE GENOMIC DNA]</scope>
    <source>
        <strain evidence="2 3">DSM 46740</strain>
    </source>
</reference>
<keyword evidence="1" id="KW-1133">Transmembrane helix</keyword>
<organism evidence="2 3">
    <name type="scientific">Streptosporangium lutulentum</name>
    <dbReference type="NCBI Taxonomy" id="1461250"/>
    <lineage>
        <taxon>Bacteria</taxon>
        <taxon>Bacillati</taxon>
        <taxon>Actinomycetota</taxon>
        <taxon>Actinomycetes</taxon>
        <taxon>Streptosporangiales</taxon>
        <taxon>Streptosporangiaceae</taxon>
        <taxon>Streptosporangium</taxon>
    </lineage>
</organism>
<sequence length="55" mass="6053">MPFNPGEPPMDSKASRVPPTINMIVFLVACAAFFLRHLGVGLSPDRVTSRPENDR</sequence>
<keyword evidence="1" id="KW-0472">Membrane</keyword>
<evidence type="ECO:0000313" key="3">
    <source>
        <dbReference type="Proteomes" id="UP001225356"/>
    </source>
</evidence>
<gene>
    <name evidence="2" type="ORF">J2853_008058</name>
</gene>